<keyword evidence="12" id="KW-1185">Reference proteome</keyword>
<comment type="similarity">
    <text evidence="9">Belongs to the acetylglutamate kinase family. ArgB subfamily.</text>
</comment>
<evidence type="ECO:0000256" key="4">
    <source>
        <dbReference type="ARBA" id="ARBA00022679"/>
    </source>
</evidence>
<comment type="caution">
    <text evidence="11">The sequence shown here is derived from an EMBL/GenBank/DDBJ whole genome shotgun (WGS) entry which is preliminary data.</text>
</comment>
<feature type="binding site" evidence="9">
    <location>
        <begin position="42"/>
        <end position="43"/>
    </location>
    <ligand>
        <name>substrate</name>
    </ligand>
</feature>
<dbReference type="InterPro" id="IPR001048">
    <property type="entry name" value="Asp/Glu/Uridylate_kinase"/>
</dbReference>
<dbReference type="HAMAP" id="MF_00082">
    <property type="entry name" value="ArgB"/>
    <property type="match status" value="1"/>
</dbReference>
<dbReference type="PANTHER" id="PTHR23342:SF0">
    <property type="entry name" value="N-ACETYLGLUTAMATE SYNTHASE, MITOCHONDRIAL"/>
    <property type="match status" value="1"/>
</dbReference>
<evidence type="ECO:0000256" key="1">
    <source>
        <dbReference type="ARBA" id="ARBA00004828"/>
    </source>
</evidence>
<dbReference type="InterPro" id="IPR037528">
    <property type="entry name" value="ArgB"/>
</dbReference>
<dbReference type="PANTHER" id="PTHR23342">
    <property type="entry name" value="N-ACETYLGLUTAMATE SYNTHASE"/>
    <property type="match status" value="1"/>
</dbReference>
<dbReference type="CDD" id="cd04238">
    <property type="entry name" value="AAK_NAGK-like"/>
    <property type="match status" value="1"/>
</dbReference>
<dbReference type="EC" id="2.7.2.8" evidence="9"/>
<feature type="binding site" evidence="9">
    <location>
        <position position="64"/>
    </location>
    <ligand>
        <name>substrate</name>
    </ligand>
</feature>
<evidence type="ECO:0000313" key="12">
    <source>
        <dbReference type="Proteomes" id="UP000838821"/>
    </source>
</evidence>
<evidence type="ECO:0000256" key="9">
    <source>
        <dbReference type="HAMAP-Rule" id="MF_00082"/>
    </source>
</evidence>
<feature type="domain" description="Aspartate/glutamate/uridylate kinase" evidence="10">
    <location>
        <begin position="5"/>
        <end position="241"/>
    </location>
</feature>
<evidence type="ECO:0000256" key="3">
    <source>
        <dbReference type="ARBA" id="ARBA00022605"/>
    </source>
</evidence>
<feature type="binding site" evidence="9">
    <location>
        <position position="159"/>
    </location>
    <ligand>
        <name>substrate</name>
    </ligand>
</feature>
<accession>A0ABM9CJ80</accession>
<evidence type="ECO:0000256" key="6">
    <source>
        <dbReference type="ARBA" id="ARBA00022777"/>
    </source>
</evidence>
<sequence>MKNNCFVMKCGGSTLAALPSSFFEDMRQLQEEGIVTVIVHGGGPAISDTLGKLGIESGFVNGLRVTSEAVLDVVEMVLSGQINKEIVRRIQLTGARALGLSGVDGHLIEAKPVANSHEVGLVGDVTKVNAELIQGIVGMGYIPVIAPVGLGADGGQRYNINADTAAGAVASHLGVEQMVVVTDVPGIMKVVDGEKQVLPVVSVAQIEEMITSGDIYGGMIPKVRAAIACIQGQVQEVVIVNGSEPNVLSKVLKGEGIGTRIVR</sequence>
<evidence type="ECO:0000256" key="5">
    <source>
        <dbReference type="ARBA" id="ARBA00022741"/>
    </source>
</evidence>
<dbReference type="Gene3D" id="3.40.1160.10">
    <property type="entry name" value="Acetylglutamate kinase-like"/>
    <property type="match status" value="1"/>
</dbReference>
<reference evidence="11" key="1">
    <citation type="submission" date="2022-01" db="EMBL/GenBank/DDBJ databases">
        <authorList>
            <person name="Criscuolo A."/>
        </authorList>
    </citation>
    <scope>NUCLEOTIDE SEQUENCE</scope>
    <source>
        <strain evidence="11">CIP111891</strain>
    </source>
</reference>
<evidence type="ECO:0000256" key="8">
    <source>
        <dbReference type="ARBA" id="ARBA00048141"/>
    </source>
</evidence>
<name>A0ABM9CJ80_9BACL</name>
<protein>
    <recommendedName>
        <fullName evidence="9">Acetylglutamate kinase</fullName>
        <ecNumber evidence="9">2.7.2.8</ecNumber>
    </recommendedName>
    <alternativeName>
        <fullName evidence="9">N-acetyl-L-glutamate 5-phosphotransferase</fullName>
    </alternativeName>
    <alternativeName>
        <fullName evidence="9">NAG kinase</fullName>
        <shortName evidence="9">NAGK</shortName>
    </alternativeName>
</protein>
<comment type="function">
    <text evidence="9">Catalyzes the ATP-dependent phosphorylation of N-acetyl-L-glutamate.</text>
</comment>
<dbReference type="Pfam" id="PF00696">
    <property type="entry name" value="AA_kinase"/>
    <property type="match status" value="1"/>
</dbReference>
<keyword evidence="2 9" id="KW-0055">Arginine biosynthesis</keyword>
<organism evidence="11 12">
    <name type="scientific">Paenibacillus allorhizoplanae</name>
    <dbReference type="NCBI Taxonomy" id="2905648"/>
    <lineage>
        <taxon>Bacteria</taxon>
        <taxon>Bacillati</taxon>
        <taxon>Bacillota</taxon>
        <taxon>Bacilli</taxon>
        <taxon>Bacillales</taxon>
        <taxon>Paenibacillaceae</taxon>
        <taxon>Paenibacillus</taxon>
    </lineage>
</organism>
<dbReference type="InterPro" id="IPR036393">
    <property type="entry name" value="AceGlu_kinase-like_sf"/>
</dbReference>
<dbReference type="InterPro" id="IPR004662">
    <property type="entry name" value="AcgluKinase_fam"/>
</dbReference>
<feature type="site" description="Transition state stabilizer" evidence="9">
    <location>
        <position position="222"/>
    </location>
</feature>
<dbReference type="EMBL" id="CAKMMW010000014">
    <property type="protein sequence ID" value="CAH1215716.1"/>
    <property type="molecule type" value="Genomic_DNA"/>
</dbReference>
<gene>
    <name evidence="9 11" type="primary">argB</name>
    <name evidence="11" type="ORF">PAECIP111891_04295</name>
</gene>
<keyword evidence="7 9" id="KW-0067">ATP-binding</keyword>
<evidence type="ECO:0000313" key="11">
    <source>
        <dbReference type="EMBL" id="CAH1215716.1"/>
    </source>
</evidence>
<evidence type="ECO:0000256" key="7">
    <source>
        <dbReference type="ARBA" id="ARBA00022840"/>
    </source>
</evidence>
<proteinExistence type="inferred from homology"/>
<keyword evidence="9" id="KW-0963">Cytoplasm</keyword>
<keyword evidence="6 9" id="KW-0418">Kinase</keyword>
<keyword evidence="5 9" id="KW-0547">Nucleotide-binding</keyword>
<keyword evidence="3 9" id="KW-0028">Amino-acid biosynthesis</keyword>
<evidence type="ECO:0000256" key="2">
    <source>
        <dbReference type="ARBA" id="ARBA00022571"/>
    </source>
</evidence>
<comment type="pathway">
    <text evidence="1 9">Amino-acid biosynthesis; L-arginine biosynthesis; N(2)-acetyl-L-ornithine from L-glutamate: step 2/4.</text>
</comment>
<evidence type="ECO:0000259" key="10">
    <source>
        <dbReference type="Pfam" id="PF00696"/>
    </source>
</evidence>
<dbReference type="SUPFAM" id="SSF53633">
    <property type="entry name" value="Carbamate kinase-like"/>
    <property type="match status" value="1"/>
</dbReference>
<feature type="site" description="Transition state stabilizer" evidence="9">
    <location>
        <position position="9"/>
    </location>
</feature>
<dbReference type="NCBIfam" id="TIGR00761">
    <property type="entry name" value="argB"/>
    <property type="match status" value="1"/>
</dbReference>
<dbReference type="PIRSF" id="PIRSF000728">
    <property type="entry name" value="NAGK"/>
    <property type="match status" value="1"/>
</dbReference>
<dbReference type="Proteomes" id="UP000838821">
    <property type="component" value="Unassembled WGS sequence"/>
</dbReference>
<comment type="catalytic activity">
    <reaction evidence="8 9">
        <text>N-acetyl-L-glutamate + ATP = N-acetyl-L-glutamyl 5-phosphate + ADP</text>
        <dbReference type="Rhea" id="RHEA:14629"/>
        <dbReference type="ChEBI" id="CHEBI:30616"/>
        <dbReference type="ChEBI" id="CHEBI:44337"/>
        <dbReference type="ChEBI" id="CHEBI:57936"/>
        <dbReference type="ChEBI" id="CHEBI:456216"/>
        <dbReference type="EC" id="2.7.2.8"/>
    </reaction>
</comment>
<comment type="subcellular location">
    <subcellularLocation>
        <location evidence="9">Cytoplasm</location>
    </subcellularLocation>
</comment>
<keyword evidence="4 9" id="KW-0808">Transferase</keyword>
<dbReference type="GO" id="GO:0003991">
    <property type="term" value="F:acetylglutamate kinase activity"/>
    <property type="evidence" value="ECO:0007669"/>
    <property type="project" value="UniProtKB-EC"/>
</dbReference>